<dbReference type="Gene3D" id="1.10.10.10">
    <property type="entry name" value="Winged helix-like DNA-binding domain superfamily/Winged helix DNA-binding domain"/>
    <property type="match status" value="1"/>
</dbReference>
<dbReference type="AlphaFoldDB" id="V6Q7T2"/>
<evidence type="ECO:0000259" key="1">
    <source>
        <dbReference type="Pfam" id="PF03551"/>
    </source>
</evidence>
<dbReference type="SUPFAM" id="SSF46785">
    <property type="entry name" value="Winged helix' DNA-binding domain"/>
    <property type="match status" value="1"/>
</dbReference>
<protein>
    <recommendedName>
        <fullName evidence="1">Transcription regulator PadR N-terminal domain-containing protein</fullName>
    </recommendedName>
</protein>
<comment type="caution">
    <text evidence="2">The sequence shown here is derived from an EMBL/GenBank/DDBJ whole genome shotgun (WGS) entry which is preliminary data.</text>
</comment>
<dbReference type="PANTHER" id="PTHR43252">
    <property type="entry name" value="TRANSCRIPTIONAL REGULATOR YQJI"/>
    <property type="match status" value="1"/>
</dbReference>
<evidence type="ECO:0000313" key="2">
    <source>
        <dbReference type="EMBL" id="EST90842.1"/>
    </source>
</evidence>
<proteinExistence type="predicted"/>
<evidence type="ECO:0000313" key="3">
    <source>
        <dbReference type="Proteomes" id="UP000018126"/>
    </source>
</evidence>
<sequence length="104" mass="11980">MMADKKDLTIPLNYSGYLILHSLQKPAHGYQMMQYIESATAGQLTVGPATMYRTIADFLERDYIQLVSEEGARKQYVLTERGKALLEKQDKFIELLYNMTKENP</sequence>
<dbReference type="STRING" id="1408226.T233_00113"/>
<dbReference type="Proteomes" id="UP000018126">
    <property type="component" value="Unassembled WGS sequence"/>
</dbReference>
<dbReference type="InterPro" id="IPR005149">
    <property type="entry name" value="Tscrpt_reg_PadR_N"/>
</dbReference>
<dbReference type="InterPro" id="IPR036390">
    <property type="entry name" value="WH_DNA-bd_sf"/>
</dbReference>
<keyword evidence="3" id="KW-1185">Reference proteome</keyword>
<gene>
    <name evidence="2" type="ORF">T233_00113</name>
</gene>
<reference evidence="2 3" key="1">
    <citation type="journal article" date="2013" name="Genome Announc.">
        <title>High-Quality Draft Genome Sequence of Vagococcus lutrae Strain LBD1, Isolated from the Largemouth Bass Micropterus salmoides.</title>
        <authorList>
            <person name="Lebreton F."/>
            <person name="Valentino M.D."/>
            <person name="Duncan L.B."/>
            <person name="Zeng Q."/>
            <person name="Manson McGuire A."/>
            <person name="Earl A.M."/>
            <person name="Gilmore M.S."/>
        </authorList>
    </citation>
    <scope>NUCLEOTIDE SEQUENCE [LARGE SCALE GENOMIC DNA]</scope>
    <source>
        <strain evidence="2 3">LBD1</strain>
    </source>
</reference>
<organism evidence="2 3">
    <name type="scientific">Vagococcus lutrae LBD1</name>
    <dbReference type="NCBI Taxonomy" id="1408226"/>
    <lineage>
        <taxon>Bacteria</taxon>
        <taxon>Bacillati</taxon>
        <taxon>Bacillota</taxon>
        <taxon>Bacilli</taxon>
        <taxon>Lactobacillales</taxon>
        <taxon>Enterococcaceae</taxon>
        <taxon>Vagococcus</taxon>
    </lineage>
</organism>
<accession>V6Q7T2</accession>
<dbReference type="EMBL" id="AYSH01000001">
    <property type="protein sequence ID" value="EST90842.1"/>
    <property type="molecule type" value="Genomic_DNA"/>
</dbReference>
<name>V6Q7T2_9ENTE</name>
<dbReference type="eggNOG" id="COG1695">
    <property type="taxonomic scope" value="Bacteria"/>
</dbReference>
<dbReference type="InterPro" id="IPR036388">
    <property type="entry name" value="WH-like_DNA-bd_sf"/>
</dbReference>
<dbReference type="PANTHER" id="PTHR43252:SF7">
    <property type="entry name" value="TRANSCRIPTIONAL REGULATOR YQJI"/>
    <property type="match status" value="1"/>
</dbReference>
<feature type="domain" description="Transcription regulator PadR N-terminal" evidence="1">
    <location>
        <begin position="19"/>
        <end position="87"/>
    </location>
</feature>
<dbReference type="Pfam" id="PF03551">
    <property type="entry name" value="PadR"/>
    <property type="match status" value="1"/>
</dbReference>